<evidence type="ECO:0000313" key="2">
    <source>
        <dbReference type="Proteomes" id="UP000033633"/>
    </source>
</evidence>
<evidence type="ECO:0000313" key="1">
    <source>
        <dbReference type="EMBL" id="KKD00527.1"/>
    </source>
</evidence>
<proteinExistence type="predicted"/>
<reference evidence="1 2" key="1">
    <citation type="submission" date="2014-12" db="EMBL/GenBank/DDBJ databases">
        <title>Mercury Reductase activity and rhizosphere competence traits in the genome of root associated Photobacterium halotolerans MELD1.</title>
        <authorList>
            <person name="Mathew D.C."/>
            <person name="Huang C.-C."/>
        </authorList>
    </citation>
    <scope>NUCLEOTIDE SEQUENCE [LARGE SCALE GENOMIC DNA]</scope>
    <source>
        <strain evidence="1 2">MELD1</strain>
    </source>
</reference>
<dbReference type="STRING" id="265726.KY46_07880"/>
<dbReference type="AlphaFoldDB" id="A0A0F5VFE3"/>
<dbReference type="Proteomes" id="UP000033633">
    <property type="component" value="Unassembled WGS sequence"/>
</dbReference>
<dbReference type="EMBL" id="JWYV01000004">
    <property type="protein sequence ID" value="KKD00527.1"/>
    <property type="molecule type" value="Genomic_DNA"/>
</dbReference>
<sequence>MAHDSASIFTGSNGERYSENRRCQSSILSCLRLHLTNSPLVTKRNFFALTLSESSDKDMPDLDA</sequence>
<comment type="caution">
    <text evidence="1">The sequence shown here is derived from an EMBL/GenBank/DDBJ whole genome shotgun (WGS) entry which is preliminary data.</text>
</comment>
<organism evidence="1 2">
    <name type="scientific">Photobacterium halotolerans</name>
    <dbReference type="NCBI Taxonomy" id="265726"/>
    <lineage>
        <taxon>Bacteria</taxon>
        <taxon>Pseudomonadati</taxon>
        <taxon>Pseudomonadota</taxon>
        <taxon>Gammaproteobacteria</taxon>
        <taxon>Vibrionales</taxon>
        <taxon>Vibrionaceae</taxon>
        <taxon>Photobacterium</taxon>
    </lineage>
</organism>
<keyword evidence="2" id="KW-1185">Reference proteome</keyword>
<gene>
    <name evidence="1" type="ORF">KY46_07880</name>
</gene>
<protein>
    <submittedName>
        <fullName evidence="1">Uncharacterized protein</fullName>
    </submittedName>
</protein>
<name>A0A0F5VFE3_9GAMM</name>
<dbReference type="PATRIC" id="fig|265726.11.peg.3644"/>
<accession>A0A0F5VFE3</accession>